<dbReference type="InterPro" id="IPR041698">
    <property type="entry name" value="Methyltransf_25"/>
</dbReference>
<reference evidence="2 3" key="1">
    <citation type="submission" date="2015-02" db="EMBL/GenBank/DDBJ databases">
        <authorList>
            <person name="Ju K.-S."/>
            <person name="Doroghazi J.R."/>
            <person name="Metcalf W."/>
        </authorList>
    </citation>
    <scope>NUCLEOTIDE SEQUENCE [LARGE SCALE GENOMIC DNA]</scope>
    <source>
        <strain evidence="2 3">NRRL ISP-5550</strain>
    </source>
</reference>
<dbReference type="PATRIC" id="fig|68223.7.peg.518"/>
<dbReference type="AlphaFoldDB" id="A0A0F4J5J6"/>
<keyword evidence="3" id="KW-1185">Reference proteome</keyword>
<dbReference type="SUPFAM" id="SSF53335">
    <property type="entry name" value="S-adenosyl-L-methionine-dependent methyltransferases"/>
    <property type="match status" value="1"/>
</dbReference>
<dbReference type="EMBL" id="JZWV01000641">
    <property type="protein sequence ID" value="KJY29460.1"/>
    <property type="molecule type" value="Genomic_DNA"/>
</dbReference>
<dbReference type="CDD" id="cd02440">
    <property type="entry name" value="AdoMet_MTases"/>
    <property type="match status" value="1"/>
</dbReference>
<proteinExistence type="predicted"/>
<dbReference type="InterPro" id="IPR029063">
    <property type="entry name" value="SAM-dependent_MTases_sf"/>
</dbReference>
<dbReference type="OrthoDB" id="3172472at2"/>
<organism evidence="2 3">
    <name type="scientific">Streptomyces katrae</name>
    <dbReference type="NCBI Taxonomy" id="68223"/>
    <lineage>
        <taxon>Bacteria</taxon>
        <taxon>Bacillati</taxon>
        <taxon>Actinomycetota</taxon>
        <taxon>Actinomycetes</taxon>
        <taxon>Kitasatosporales</taxon>
        <taxon>Streptomycetaceae</taxon>
        <taxon>Streptomyces</taxon>
    </lineage>
</organism>
<dbReference type="GO" id="GO:0032259">
    <property type="term" value="P:methylation"/>
    <property type="evidence" value="ECO:0007669"/>
    <property type="project" value="UniProtKB-KW"/>
</dbReference>
<evidence type="ECO:0000313" key="3">
    <source>
        <dbReference type="Proteomes" id="UP000033551"/>
    </source>
</evidence>
<dbReference type="RefSeq" id="WP_045949458.1">
    <property type="nucleotide sequence ID" value="NZ_JZWV01000641.1"/>
</dbReference>
<evidence type="ECO:0000313" key="2">
    <source>
        <dbReference type="EMBL" id="KJY29460.1"/>
    </source>
</evidence>
<feature type="domain" description="Methyltransferase" evidence="1">
    <location>
        <begin position="52"/>
        <end position="144"/>
    </location>
</feature>
<keyword evidence="2" id="KW-0808">Transferase</keyword>
<name>A0A0F4J5J6_9ACTN</name>
<dbReference type="GO" id="GO:0008168">
    <property type="term" value="F:methyltransferase activity"/>
    <property type="evidence" value="ECO:0007669"/>
    <property type="project" value="UniProtKB-KW"/>
</dbReference>
<protein>
    <submittedName>
        <fullName evidence="2">Methyltransferase</fullName>
    </submittedName>
</protein>
<accession>A0A0F4J5J6</accession>
<comment type="caution">
    <text evidence="2">The sequence shown here is derived from an EMBL/GenBank/DDBJ whole genome shotgun (WGS) entry which is preliminary data.</text>
</comment>
<keyword evidence="2" id="KW-0489">Methyltransferase</keyword>
<sequence length="261" mass="27974">MAGTTTDDTVRDIGYGTQFSSWYDRVFPKDATAEAIATALASLHPDPGSGTLELGVGTGRIAVPLSRRSGPVRGVDSSPEMLALLAAEPGSELVTGVLGDVRTYADERRYGLVYGVCGILSMLLTPEDQQAMVHRAAALLAPGGRLVIETGNRPAVEAMHEGRSRTTLFTPYPEPGTGLQTHSTLPPGSELWQCSHVWYESDGTTRVGSELSRLTTPDEADAYARAAGLVPEGRYAGWDLSPYSERYPLFLTTYVLPEKGQ</sequence>
<evidence type="ECO:0000259" key="1">
    <source>
        <dbReference type="Pfam" id="PF13649"/>
    </source>
</evidence>
<dbReference type="Pfam" id="PF13649">
    <property type="entry name" value="Methyltransf_25"/>
    <property type="match status" value="1"/>
</dbReference>
<gene>
    <name evidence="2" type="ORF">VR44_22915</name>
</gene>
<dbReference type="Gene3D" id="3.40.50.150">
    <property type="entry name" value="Vaccinia Virus protein VP39"/>
    <property type="match status" value="1"/>
</dbReference>
<dbReference type="Proteomes" id="UP000033551">
    <property type="component" value="Unassembled WGS sequence"/>
</dbReference>